<reference evidence="8" key="1">
    <citation type="submission" date="2020-04" db="EMBL/GenBank/DDBJ databases">
        <authorList>
            <person name="Alioto T."/>
            <person name="Alioto T."/>
            <person name="Gomez Garrido J."/>
        </authorList>
    </citation>
    <scope>NUCLEOTIDE SEQUENCE</scope>
    <source>
        <strain evidence="8">A484AB</strain>
    </source>
</reference>
<protein>
    <submittedName>
        <fullName evidence="8">PREDICTED: uncharacterized protein K02A2.6-like</fullName>
    </submittedName>
</protein>
<feature type="region of interest" description="Disordered" evidence="7">
    <location>
        <begin position="484"/>
        <end position="503"/>
    </location>
</feature>
<dbReference type="OrthoDB" id="2273864at2759"/>
<keyword evidence="4" id="KW-0255">Endonuclease</keyword>
<dbReference type="Pfam" id="PF17921">
    <property type="entry name" value="Integrase_H2C2"/>
    <property type="match status" value="1"/>
</dbReference>
<keyword evidence="5" id="KW-0378">Hydrolase</keyword>
<dbReference type="InterPro" id="IPR041373">
    <property type="entry name" value="RT_RNaseH"/>
</dbReference>
<dbReference type="Gene3D" id="1.10.340.70">
    <property type="match status" value="1"/>
</dbReference>
<feature type="region of interest" description="Disordered" evidence="7">
    <location>
        <begin position="525"/>
        <end position="552"/>
    </location>
</feature>
<dbReference type="InterPro" id="IPR001584">
    <property type="entry name" value="Integrase_cat-core"/>
</dbReference>
<dbReference type="InterPro" id="IPR043502">
    <property type="entry name" value="DNA/RNA_pol_sf"/>
</dbReference>
<name>A0A6S7J0Y5_PARCT</name>
<dbReference type="GO" id="GO:0003964">
    <property type="term" value="F:RNA-directed DNA polymerase activity"/>
    <property type="evidence" value="ECO:0007669"/>
    <property type="project" value="UniProtKB-KW"/>
</dbReference>
<dbReference type="AlphaFoldDB" id="A0A6S7J0Y5"/>
<evidence type="ECO:0000256" key="3">
    <source>
        <dbReference type="ARBA" id="ARBA00022722"/>
    </source>
</evidence>
<proteinExistence type="predicted"/>
<dbReference type="GO" id="GO:0015074">
    <property type="term" value="P:DNA integration"/>
    <property type="evidence" value="ECO:0007669"/>
    <property type="project" value="InterPro"/>
</dbReference>
<dbReference type="GO" id="GO:0004519">
    <property type="term" value="F:endonuclease activity"/>
    <property type="evidence" value="ECO:0007669"/>
    <property type="project" value="UniProtKB-KW"/>
</dbReference>
<dbReference type="PANTHER" id="PTHR37984">
    <property type="entry name" value="PROTEIN CBG26694"/>
    <property type="match status" value="1"/>
</dbReference>
<gene>
    <name evidence="8" type="ORF">PACLA_8A026943</name>
</gene>
<keyword evidence="2" id="KW-0548">Nucleotidyltransferase</keyword>
<comment type="caution">
    <text evidence="8">The sequence shown here is derived from an EMBL/GenBank/DDBJ whole genome shotgun (WGS) entry which is preliminary data.</text>
</comment>
<dbReference type="InterPro" id="IPR041588">
    <property type="entry name" value="Integrase_H2C2"/>
</dbReference>
<dbReference type="EMBL" id="CACRXK020012466">
    <property type="protein sequence ID" value="CAB4023370.1"/>
    <property type="molecule type" value="Genomic_DNA"/>
</dbReference>
<evidence type="ECO:0000256" key="5">
    <source>
        <dbReference type="ARBA" id="ARBA00022801"/>
    </source>
</evidence>
<dbReference type="GO" id="GO:0016787">
    <property type="term" value="F:hydrolase activity"/>
    <property type="evidence" value="ECO:0007669"/>
    <property type="project" value="UniProtKB-KW"/>
</dbReference>
<dbReference type="Gene3D" id="3.30.420.10">
    <property type="entry name" value="Ribonuclease H-like superfamily/Ribonuclease H"/>
    <property type="match status" value="1"/>
</dbReference>
<keyword evidence="1" id="KW-0808">Transferase</keyword>
<evidence type="ECO:0000256" key="2">
    <source>
        <dbReference type="ARBA" id="ARBA00022695"/>
    </source>
</evidence>
<organism evidence="8 9">
    <name type="scientific">Paramuricea clavata</name>
    <name type="common">Red gorgonian</name>
    <name type="synonym">Violescent sea-whip</name>
    <dbReference type="NCBI Taxonomy" id="317549"/>
    <lineage>
        <taxon>Eukaryota</taxon>
        <taxon>Metazoa</taxon>
        <taxon>Cnidaria</taxon>
        <taxon>Anthozoa</taxon>
        <taxon>Octocorallia</taxon>
        <taxon>Malacalcyonacea</taxon>
        <taxon>Plexauridae</taxon>
        <taxon>Paramuricea</taxon>
    </lineage>
</organism>
<sequence length="552" mass="62883">MLAQGGTPESSRPIAIASRTTNKAEQRYPQIDLEAFGIDFALRRFRNYILGSPTDIQVITDHKPLCSNFNGNREDSIRTERIKLRHQDIRFAVIYQCGKINQSDYLSRHAKPIEKLPREEQTEADDLNNLLYLLHTTPAIDSVGISAIAQATSEDQTLQKIAALIKKGQTWIPKTEPAEVQRFRPILPQLTVTGNGIILKDERIILPTKLQEKAIQIAHKGAQPGQEGLKRRLRYNFFFHGMDKKVEEFVKSCSDCNVFVDKKTKEPIKPHRVPEKCWETVAVDLFGPMPSSKHVVVVQDLASRYPAAKLVTSTKADKVIPALTEIYETYGNPDVQISDNGPPFNSIQMQNFAKTIDIKLQKSPPLHPSSNSVETFMRPLGKAMKTGRHSGIPGKEGLKNVLKIYRQTPHPATNLPTAAMIFRHGQRLVFPRRHATDEEMIRAREADQKKKLENESKEAFKIIDMNREGNIVTVQQERSGLTLCRHPDDLKPSKSRPDNRDEKHECMQYADIQWPEVIEHDDDNESYCLEKRDTAPPPRRSQRKRTTIPVYK</sequence>
<dbReference type="PROSITE" id="PS50994">
    <property type="entry name" value="INTEGRASE"/>
    <property type="match status" value="1"/>
</dbReference>
<keyword evidence="9" id="KW-1185">Reference proteome</keyword>
<evidence type="ECO:0000313" key="8">
    <source>
        <dbReference type="EMBL" id="CAB4023370.1"/>
    </source>
</evidence>
<feature type="compositionally biased region" description="Basic and acidic residues" evidence="7">
    <location>
        <begin position="485"/>
        <end position="503"/>
    </location>
</feature>
<keyword evidence="6" id="KW-0695">RNA-directed DNA polymerase</keyword>
<dbReference type="InterPro" id="IPR050951">
    <property type="entry name" value="Retrovirus_Pol_polyprotein"/>
</dbReference>
<dbReference type="InterPro" id="IPR012337">
    <property type="entry name" value="RNaseH-like_sf"/>
</dbReference>
<evidence type="ECO:0000256" key="6">
    <source>
        <dbReference type="ARBA" id="ARBA00022918"/>
    </source>
</evidence>
<dbReference type="SUPFAM" id="SSF56672">
    <property type="entry name" value="DNA/RNA polymerases"/>
    <property type="match status" value="1"/>
</dbReference>
<feature type="region of interest" description="Disordered" evidence="7">
    <location>
        <begin position="1"/>
        <end position="21"/>
    </location>
</feature>
<dbReference type="Pfam" id="PF17917">
    <property type="entry name" value="RT_RNaseH"/>
    <property type="match status" value="1"/>
</dbReference>
<keyword evidence="3" id="KW-0540">Nuclease</keyword>
<dbReference type="Proteomes" id="UP001152795">
    <property type="component" value="Unassembled WGS sequence"/>
</dbReference>
<dbReference type="InterPro" id="IPR036397">
    <property type="entry name" value="RNaseH_sf"/>
</dbReference>
<dbReference type="SUPFAM" id="SSF53098">
    <property type="entry name" value="Ribonuclease H-like"/>
    <property type="match status" value="1"/>
</dbReference>
<evidence type="ECO:0000256" key="1">
    <source>
        <dbReference type="ARBA" id="ARBA00022679"/>
    </source>
</evidence>
<dbReference type="GO" id="GO:0003676">
    <property type="term" value="F:nucleic acid binding"/>
    <property type="evidence" value="ECO:0007669"/>
    <property type="project" value="InterPro"/>
</dbReference>
<dbReference type="PANTHER" id="PTHR37984:SF11">
    <property type="entry name" value="INTEGRASE CATALYTIC DOMAIN-CONTAINING PROTEIN"/>
    <property type="match status" value="1"/>
</dbReference>
<accession>A0A6S7J0Y5</accession>
<evidence type="ECO:0000313" key="9">
    <source>
        <dbReference type="Proteomes" id="UP001152795"/>
    </source>
</evidence>
<evidence type="ECO:0000256" key="4">
    <source>
        <dbReference type="ARBA" id="ARBA00022759"/>
    </source>
</evidence>
<evidence type="ECO:0000256" key="7">
    <source>
        <dbReference type="SAM" id="MobiDB-lite"/>
    </source>
</evidence>